<feature type="transmembrane region" description="Helical" evidence="6">
    <location>
        <begin position="65"/>
        <end position="86"/>
    </location>
</feature>
<evidence type="ECO:0000256" key="7">
    <source>
        <dbReference type="SAM" id="SignalP"/>
    </source>
</evidence>
<keyword evidence="5 6" id="KW-0472">Membrane</keyword>
<keyword evidence="7" id="KW-0732">Signal</keyword>
<keyword evidence="3 6" id="KW-0812">Transmembrane</keyword>
<evidence type="ECO:0000313" key="8">
    <source>
        <dbReference type="EMBL" id="MFC0633243.1"/>
    </source>
</evidence>
<sequence length="122" mass="11949">MTMDRPLALFAALSGAMAVALGAFAAHGAGPQMKSLLTTGAHYQGLHAVFALVCASAGRPALVGIAGWAGAAGGLIFALALSAIAVLDLSAIGVVAPVGGLLMIAGWLILAVAILRPAPHQS</sequence>
<comment type="similarity">
    <text evidence="2">Belongs to the UPF0382 family.</text>
</comment>
<dbReference type="InterPro" id="IPR006696">
    <property type="entry name" value="DUF423"/>
</dbReference>
<dbReference type="EMBL" id="JBHLSW010000003">
    <property type="protein sequence ID" value="MFC0633243.1"/>
    <property type="molecule type" value="Genomic_DNA"/>
</dbReference>
<dbReference type="PANTHER" id="PTHR43461">
    <property type="entry name" value="TRANSMEMBRANE PROTEIN 256"/>
    <property type="match status" value="1"/>
</dbReference>
<accession>A0ABV6R3L3</accession>
<evidence type="ECO:0000256" key="3">
    <source>
        <dbReference type="ARBA" id="ARBA00022692"/>
    </source>
</evidence>
<reference evidence="8 9" key="1">
    <citation type="submission" date="2024-09" db="EMBL/GenBank/DDBJ databases">
        <authorList>
            <person name="Sun Q."/>
            <person name="Mori K."/>
        </authorList>
    </citation>
    <scope>NUCLEOTIDE SEQUENCE [LARGE SCALE GENOMIC DNA]</scope>
    <source>
        <strain evidence="8 9">NCAIM B.02621</strain>
    </source>
</reference>
<evidence type="ECO:0000256" key="6">
    <source>
        <dbReference type="SAM" id="Phobius"/>
    </source>
</evidence>
<evidence type="ECO:0000256" key="4">
    <source>
        <dbReference type="ARBA" id="ARBA00022989"/>
    </source>
</evidence>
<keyword evidence="9" id="KW-1185">Reference proteome</keyword>
<organism evidence="8 9">
    <name type="scientific">Brevundimonas balnearis</name>
    <dbReference type="NCBI Taxonomy" id="1572858"/>
    <lineage>
        <taxon>Bacteria</taxon>
        <taxon>Pseudomonadati</taxon>
        <taxon>Pseudomonadota</taxon>
        <taxon>Alphaproteobacteria</taxon>
        <taxon>Caulobacterales</taxon>
        <taxon>Caulobacteraceae</taxon>
        <taxon>Brevundimonas</taxon>
    </lineage>
</organism>
<gene>
    <name evidence="8" type="ORF">ACFFGE_05035</name>
</gene>
<feature type="transmembrane region" description="Helical" evidence="6">
    <location>
        <begin position="92"/>
        <end position="115"/>
    </location>
</feature>
<feature type="chain" id="PRO_5045140609" evidence="7">
    <location>
        <begin position="26"/>
        <end position="122"/>
    </location>
</feature>
<evidence type="ECO:0000256" key="5">
    <source>
        <dbReference type="ARBA" id="ARBA00023136"/>
    </source>
</evidence>
<name>A0ABV6R3L3_9CAUL</name>
<feature type="signal peptide" evidence="7">
    <location>
        <begin position="1"/>
        <end position="25"/>
    </location>
</feature>
<dbReference type="Proteomes" id="UP001589906">
    <property type="component" value="Unassembled WGS sequence"/>
</dbReference>
<evidence type="ECO:0000256" key="1">
    <source>
        <dbReference type="ARBA" id="ARBA00004141"/>
    </source>
</evidence>
<keyword evidence="4 6" id="KW-1133">Transmembrane helix</keyword>
<comment type="subcellular location">
    <subcellularLocation>
        <location evidence="1">Membrane</location>
        <topology evidence="1">Multi-pass membrane protein</topology>
    </subcellularLocation>
</comment>
<dbReference type="PANTHER" id="PTHR43461:SF1">
    <property type="entry name" value="TRANSMEMBRANE PROTEIN 256"/>
    <property type="match status" value="1"/>
</dbReference>
<evidence type="ECO:0000313" key="9">
    <source>
        <dbReference type="Proteomes" id="UP001589906"/>
    </source>
</evidence>
<comment type="caution">
    <text evidence="8">The sequence shown here is derived from an EMBL/GenBank/DDBJ whole genome shotgun (WGS) entry which is preliminary data.</text>
</comment>
<dbReference type="RefSeq" id="WP_376834913.1">
    <property type="nucleotide sequence ID" value="NZ_JBHLSW010000003.1"/>
</dbReference>
<dbReference type="Pfam" id="PF04241">
    <property type="entry name" value="DUF423"/>
    <property type="match status" value="1"/>
</dbReference>
<protein>
    <submittedName>
        <fullName evidence="8">DUF423 domain-containing protein</fullName>
    </submittedName>
</protein>
<evidence type="ECO:0000256" key="2">
    <source>
        <dbReference type="ARBA" id="ARBA00009694"/>
    </source>
</evidence>
<proteinExistence type="inferred from homology"/>